<gene>
    <name evidence="3" type="ORF">DVH24_037087</name>
</gene>
<feature type="repeat" description="PPR" evidence="2">
    <location>
        <begin position="84"/>
        <end position="118"/>
    </location>
</feature>
<dbReference type="STRING" id="3750.A0A498HK17"/>
<evidence type="ECO:0000256" key="2">
    <source>
        <dbReference type="PROSITE-ProRule" id="PRU00708"/>
    </source>
</evidence>
<evidence type="ECO:0000256" key="1">
    <source>
        <dbReference type="ARBA" id="ARBA00022737"/>
    </source>
</evidence>
<dbReference type="PANTHER" id="PTHR47926:SF391">
    <property type="entry name" value="TETRATRICOPEPTIDE-LIKE HELICAL DOMAIN SUPERFAMILY"/>
    <property type="match status" value="1"/>
</dbReference>
<name>A0A498HK17_MALDO</name>
<evidence type="ECO:0000313" key="3">
    <source>
        <dbReference type="EMBL" id="RXH69303.1"/>
    </source>
</evidence>
<evidence type="ECO:0000313" key="4">
    <source>
        <dbReference type="Proteomes" id="UP000290289"/>
    </source>
</evidence>
<reference evidence="3 4" key="1">
    <citation type="submission" date="2018-10" db="EMBL/GenBank/DDBJ databases">
        <title>A high-quality apple genome assembly.</title>
        <authorList>
            <person name="Hu J."/>
        </authorList>
    </citation>
    <scope>NUCLEOTIDE SEQUENCE [LARGE SCALE GENOMIC DNA]</scope>
    <source>
        <strain evidence="4">cv. HFTH1</strain>
        <tissue evidence="3">Young leaf</tissue>
    </source>
</reference>
<dbReference type="Pfam" id="PF01535">
    <property type="entry name" value="PPR"/>
    <property type="match status" value="2"/>
</dbReference>
<dbReference type="EMBL" id="RDQH01000343">
    <property type="protein sequence ID" value="RXH69303.1"/>
    <property type="molecule type" value="Genomic_DNA"/>
</dbReference>
<organism evidence="3 4">
    <name type="scientific">Malus domestica</name>
    <name type="common">Apple</name>
    <name type="synonym">Pyrus malus</name>
    <dbReference type="NCBI Taxonomy" id="3750"/>
    <lineage>
        <taxon>Eukaryota</taxon>
        <taxon>Viridiplantae</taxon>
        <taxon>Streptophyta</taxon>
        <taxon>Embryophyta</taxon>
        <taxon>Tracheophyta</taxon>
        <taxon>Spermatophyta</taxon>
        <taxon>Magnoliopsida</taxon>
        <taxon>eudicotyledons</taxon>
        <taxon>Gunneridae</taxon>
        <taxon>Pentapetalae</taxon>
        <taxon>rosids</taxon>
        <taxon>fabids</taxon>
        <taxon>Rosales</taxon>
        <taxon>Rosaceae</taxon>
        <taxon>Amygdaloideae</taxon>
        <taxon>Maleae</taxon>
        <taxon>Malus</taxon>
    </lineage>
</organism>
<dbReference type="Proteomes" id="UP000290289">
    <property type="component" value="Chromosome 17"/>
</dbReference>
<proteinExistence type="predicted"/>
<dbReference type="PROSITE" id="PS51375">
    <property type="entry name" value="PPR"/>
    <property type="match status" value="2"/>
</dbReference>
<dbReference type="PANTHER" id="PTHR47926">
    <property type="entry name" value="PENTATRICOPEPTIDE REPEAT-CONTAINING PROTEIN"/>
    <property type="match status" value="1"/>
</dbReference>
<evidence type="ECO:0008006" key="5">
    <source>
        <dbReference type="Google" id="ProtNLM"/>
    </source>
</evidence>
<dbReference type="InterPro" id="IPR002885">
    <property type="entry name" value="PPR_rpt"/>
</dbReference>
<dbReference type="AlphaFoldDB" id="A0A498HK17"/>
<protein>
    <recommendedName>
        <fullName evidence="5">Pentatricopeptide repeat-containing protein</fullName>
    </recommendedName>
</protein>
<dbReference type="InterPro" id="IPR046960">
    <property type="entry name" value="PPR_At4g14850-like_plant"/>
</dbReference>
<feature type="repeat" description="PPR" evidence="2">
    <location>
        <begin position="14"/>
        <end position="48"/>
    </location>
</feature>
<keyword evidence="4" id="KW-1185">Reference proteome</keyword>
<dbReference type="NCBIfam" id="TIGR00756">
    <property type="entry name" value="PPR"/>
    <property type="match status" value="1"/>
</dbReference>
<accession>A0A498HK17</accession>
<sequence>MESARKLFDEVPKRDVTWNAMIADYVLCASNEQALQMFDEMRNLGEKSDEGNKFRSSGDGFRRYEHRTWKCAYRYVLWRMRDKVVSSWNSMMGGLAFHGHTKESVNLFKKMQRLKFRLNKIIHAGKVEEGCKYFNLMKNVYRIVPNIKHCRCMVDLLGRAGLLNDGREWDFVLLSNIYALRGERQGDVEVKKEPGYSLIEADNSALLHFLFDCKPKSC</sequence>
<keyword evidence="1" id="KW-0677">Repeat</keyword>
<dbReference type="GO" id="GO:0009451">
    <property type="term" value="P:RNA modification"/>
    <property type="evidence" value="ECO:0007669"/>
    <property type="project" value="InterPro"/>
</dbReference>
<dbReference type="Gene3D" id="1.25.40.10">
    <property type="entry name" value="Tetratricopeptide repeat domain"/>
    <property type="match status" value="2"/>
</dbReference>
<comment type="caution">
    <text evidence="3">The sequence shown here is derived from an EMBL/GenBank/DDBJ whole genome shotgun (WGS) entry which is preliminary data.</text>
</comment>
<dbReference type="GO" id="GO:0003723">
    <property type="term" value="F:RNA binding"/>
    <property type="evidence" value="ECO:0007669"/>
    <property type="project" value="InterPro"/>
</dbReference>
<dbReference type="InterPro" id="IPR011990">
    <property type="entry name" value="TPR-like_helical_dom_sf"/>
</dbReference>